<organism evidence="2 3">
    <name type="scientific">Candidatus Desulfobia pelagia</name>
    <dbReference type="NCBI Taxonomy" id="2841692"/>
    <lineage>
        <taxon>Bacteria</taxon>
        <taxon>Pseudomonadati</taxon>
        <taxon>Thermodesulfobacteriota</taxon>
        <taxon>Desulfobulbia</taxon>
        <taxon>Desulfobulbales</taxon>
        <taxon>Desulfobulbaceae</taxon>
        <taxon>Candidatus Desulfobia</taxon>
    </lineage>
</organism>
<feature type="transmembrane region" description="Helical" evidence="1">
    <location>
        <begin position="223"/>
        <end position="249"/>
    </location>
</feature>
<feature type="transmembrane region" description="Helical" evidence="1">
    <location>
        <begin position="192"/>
        <end position="211"/>
    </location>
</feature>
<keyword evidence="1" id="KW-0472">Membrane</keyword>
<evidence type="ECO:0000313" key="3">
    <source>
        <dbReference type="Proteomes" id="UP000614424"/>
    </source>
</evidence>
<feature type="transmembrane region" description="Helical" evidence="1">
    <location>
        <begin position="104"/>
        <end position="122"/>
    </location>
</feature>
<proteinExistence type="predicted"/>
<accession>A0A8J6NGL6</accession>
<feature type="transmembrane region" description="Helical" evidence="1">
    <location>
        <begin position="269"/>
        <end position="291"/>
    </location>
</feature>
<comment type="caution">
    <text evidence="2">The sequence shown here is derived from an EMBL/GenBank/DDBJ whole genome shotgun (WGS) entry which is preliminary data.</text>
</comment>
<keyword evidence="1" id="KW-0812">Transmembrane</keyword>
<feature type="transmembrane region" description="Helical" evidence="1">
    <location>
        <begin position="51"/>
        <end position="72"/>
    </location>
</feature>
<reference evidence="2 3" key="1">
    <citation type="submission" date="2020-08" db="EMBL/GenBank/DDBJ databases">
        <title>Bridging the membrane lipid divide: bacteria of the FCB group superphylum have the potential to synthesize archaeal ether lipids.</title>
        <authorList>
            <person name="Villanueva L."/>
            <person name="Von Meijenfeldt F.A.B."/>
            <person name="Westbye A.B."/>
            <person name="Yadav S."/>
            <person name="Hopmans E.C."/>
            <person name="Dutilh B.E."/>
            <person name="Sinninghe Damste J.S."/>
        </authorList>
    </citation>
    <scope>NUCLEOTIDE SEQUENCE [LARGE SCALE GENOMIC DNA]</scope>
    <source>
        <strain evidence="2">NIOZ-UU47</strain>
    </source>
</reference>
<evidence type="ECO:0000256" key="1">
    <source>
        <dbReference type="SAM" id="Phobius"/>
    </source>
</evidence>
<feature type="transmembrane region" description="Helical" evidence="1">
    <location>
        <begin position="134"/>
        <end position="152"/>
    </location>
</feature>
<dbReference type="AlphaFoldDB" id="A0A8J6NGL6"/>
<gene>
    <name evidence="2" type="ORF">H8E41_12890</name>
</gene>
<dbReference type="Proteomes" id="UP000614424">
    <property type="component" value="Unassembled WGS sequence"/>
</dbReference>
<protein>
    <submittedName>
        <fullName evidence="2">Uncharacterized protein</fullName>
    </submittedName>
</protein>
<feature type="transmembrane region" description="Helical" evidence="1">
    <location>
        <begin position="312"/>
        <end position="333"/>
    </location>
</feature>
<name>A0A8J6NGL6_9BACT</name>
<sequence>MLFNTWGLALSIISLCALFLIATASRTAIRVLRFWDPNSDSSTQIELESEIWLSSTLVMYGLGFQIISLLLFVLAADHFSGMIIGAMCATGSFLANSYGIPVLLIKIAGVFIYGIWIILHQLDIQSEHYPLIKIKYWYLVAILPYLLLEIILQTRYLAELSPEIITSCCAVFFGGKEQLGQNLLGTYSTTGLMAGFYSVAAVLCGLCLYQLSAKKLSAPINIGAGLTWILFFILSLVVITVVVSSYIYAMPYHHCPFCILKAEYHGLGYPIFLTLFLAVFSGISHIIAGFCNNLPGLAAPVRKLQTLSARCALAMLCIFVLLSSYHFWAYILFT</sequence>
<dbReference type="EMBL" id="JACNJZ010000187">
    <property type="protein sequence ID" value="MBC8318793.1"/>
    <property type="molecule type" value="Genomic_DNA"/>
</dbReference>
<evidence type="ECO:0000313" key="2">
    <source>
        <dbReference type="EMBL" id="MBC8318793.1"/>
    </source>
</evidence>
<keyword evidence="1" id="KW-1133">Transmembrane helix</keyword>